<dbReference type="SUPFAM" id="SSF50044">
    <property type="entry name" value="SH3-domain"/>
    <property type="match status" value="1"/>
</dbReference>
<dbReference type="Pfam" id="PF00018">
    <property type="entry name" value="SH3_1"/>
    <property type="match status" value="1"/>
</dbReference>
<evidence type="ECO:0000313" key="15">
    <source>
        <dbReference type="EMBL" id="VVC41252.1"/>
    </source>
</evidence>
<evidence type="ECO:0000256" key="10">
    <source>
        <dbReference type="ARBA" id="ARBA00023136"/>
    </source>
</evidence>
<feature type="compositionally biased region" description="Gly residues" evidence="12">
    <location>
        <begin position="329"/>
        <end position="341"/>
    </location>
</feature>
<evidence type="ECO:0000256" key="4">
    <source>
        <dbReference type="ARBA" id="ARBA00022475"/>
    </source>
</evidence>
<sequence>MKSKWLKAIKSLKTTSGPATNTTTQKDEKKHQMYHAVSTIIAMRKTGRDGNPQFSANTETAHQFQEYTYKKITPCDFCSQVLRGHTRQGLKCRVCKMNVHLDCQEKVTNRCQVKSRLLRRQKSTSEIETKMATMNVASGREDDEVMPSGAADGGGSGGAGGGAGALFGGGGAAGLQQQQDCGSVGSGVASSGQQVDQVYQVLKQAGEIRTSPRPGGGSSSSSSSRQIVGPPAEPRALSSQQLQQHPQHPNSLGRPGTVATLNVTSPPIASSSGQTTCYSQGQDKHFWTRSVPTAPHSPRRPKLNSRMKSFSLDSSDQADQAQRRRMGGSSSGGGSGSGGVGSSSCTGGSGQQLESHSNPSSSSRLQSPSSPVHNRRLLTARNIRMSSVELPDDNDKSLSSASTSPCPSPVRYPQKPHRLLPTNLYVVLYNFKARREDELDLKAGYKVTVIDTSDPAWWKGKCFGRVGFFPYNYVSKVQPGERPLQVMINVQVADTDKSKGTIMLLRDQIVIQIGEELEGVALIRTAENKQAKCPVKFLQEV</sequence>
<dbReference type="InterPro" id="IPR036028">
    <property type="entry name" value="SH3-like_dom_sf"/>
</dbReference>
<evidence type="ECO:0000259" key="14">
    <source>
        <dbReference type="PROSITE" id="PS50081"/>
    </source>
</evidence>
<evidence type="ECO:0000256" key="2">
    <source>
        <dbReference type="ARBA" id="ARBA00004496"/>
    </source>
</evidence>
<dbReference type="PROSITE" id="PS50081">
    <property type="entry name" value="ZF_DAG_PE_2"/>
    <property type="match status" value="1"/>
</dbReference>
<dbReference type="AlphaFoldDB" id="A0A5E4N8Z1"/>
<feature type="compositionally biased region" description="Polar residues" evidence="12">
    <location>
        <begin position="306"/>
        <end position="320"/>
    </location>
</feature>
<evidence type="ECO:0000256" key="11">
    <source>
        <dbReference type="PROSITE-ProRule" id="PRU00192"/>
    </source>
</evidence>
<dbReference type="PRINTS" id="PR00452">
    <property type="entry name" value="SH3DOMAIN"/>
</dbReference>
<feature type="compositionally biased region" description="Low complexity" evidence="12">
    <location>
        <begin position="355"/>
        <end position="371"/>
    </location>
</feature>
<comment type="subcellular location">
    <subcellularLocation>
        <location evidence="1">Cell membrane</location>
        <location evidence="1">Sarcolemma</location>
        <topology evidence="1">Peripheral membrane protein</topology>
        <orientation evidence="1">Cytoplasmic side</orientation>
    </subcellularLocation>
    <subcellularLocation>
        <location evidence="2">Cytoplasm</location>
    </subcellularLocation>
</comment>
<keyword evidence="5" id="KW-0963">Cytoplasm</keyword>
<dbReference type="PANTHER" id="PTHR15135">
    <property type="entry name" value="STAC"/>
    <property type="match status" value="1"/>
</dbReference>
<feature type="region of interest" description="Disordered" evidence="12">
    <location>
        <begin position="206"/>
        <end position="414"/>
    </location>
</feature>
<dbReference type="EMBL" id="CABPRJ010001914">
    <property type="protein sequence ID" value="VVC41252.1"/>
    <property type="molecule type" value="Genomic_DNA"/>
</dbReference>
<dbReference type="FunFam" id="3.30.60.20:FF:000056">
    <property type="entry name" value="Uncharacterized protein, isoform C"/>
    <property type="match status" value="1"/>
</dbReference>
<organism evidence="15 16">
    <name type="scientific">Cinara cedri</name>
    <dbReference type="NCBI Taxonomy" id="506608"/>
    <lineage>
        <taxon>Eukaryota</taxon>
        <taxon>Metazoa</taxon>
        <taxon>Ecdysozoa</taxon>
        <taxon>Arthropoda</taxon>
        <taxon>Hexapoda</taxon>
        <taxon>Insecta</taxon>
        <taxon>Pterygota</taxon>
        <taxon>Neoptera</taxon>
        <taxon>Paraneoptera</taxon>
        <taxon>Hemiptera</taxon>
        <taxon>Sternorrhyncha</taxon>
        <taxon>Aphidomorpha</taxon>
        <taxon>Aphidoidea</taxon>
        <taxon>Aphididae</taxon>
        <taxon>Lachninae</taxon>
        <taxon>Cinara</taxon>
    </lineage>
</organism>
<dbReference type="Pfam" id="PF26085">
    <property type="entry name" value="SH3_20"/>
    <property type="match status" value="1"/>
</dbReference>
<dbReference type="Gene3D" id="2.30.30.40">
    <property type="entry name" value="SH3 Domains"/>
    <property type="match status" value="1"/>
</dbReference>
<evidence type="ECO:0000256" key="1">
    <source>
        <dbReference type="ARBA" id="ARBA00004278"/>
    </source>
</evidence>
<evidence type="ECO:0000256" key="8">
    <source>
        <dbReference type="ARBA" id="ARBA00022771"/>
    </source>
</evidence>
<dbReference type="SMART" id="SM00326">
    <property type="entry name" value="SH3"/>
    <property type="match status" value="1"/>
</dbReference>
<feature type="compositionally biased region" description="Low complexity" evidence="12">
    <location>
        <begin position="237"/>
        <end position="249"/>
    </location>
</feature>
<evidence type="ECO:0000256" key="7">
    <source>
        <dbReference type="ARBA" id="ARBA00022737"/>
    </source>
</evidence>
<dbReference type="InterPro" id="IPR059031">
    <property type="entry name" value="SH3_20"/>
</dbReference>
<evidence type="ECO:0000256" key="9">
    <source>
        <dbReference type="ARBA" id="ARBA00022833"/>
    </source>
</evidence>
<dbReference type="InterPro" id="IPR039688">
    <property type="entry name" value="STAC1/2/3"/>
</dbReference>
<dbReference type="Gene3D" id="3.30.60.20">
    <property type="match status" value="1"/>
</dbReference>
<dbReference type="SMART" id="SM00109">
    <property type="entry name" value="C1"/>
    <property type="match status" value="1"/>
</dbReference>
<evidence type="ECO:0000256" key="5">
    <source>
        <dbReference type="ARBA" id="ARBA00022490"/>
    </source>
</evidence>
<dbReference type="FunFam" id="2.30.30.40:FF:000221">
    <property type="entry name" value="SH3 and cysteine-rich domain-containing protein 2"/>
    <property type="match status" value="1"/>
</dbReference>
<dbReference type="GO" id="GO:0042383">
    <property type="term" value="C:sarcolemma"/>
    <property type="evidence" value="ECO:0007669"/>
    <property type="project" value="UniProtKB-SubCell"/>
</dbReference>
<dbReference type="InterPro" id="IPR002219">
    <property type="entry name" value="PKC_DAG/PE"/>
</dbReference>
<evidence type="ECO:0000256" key="6">
    <source>
        <dbReference type="ARBA" id="ARBA00022723"/>
    </source>
</evidence>
<keyword evidence="16" id="KW-1185">Reference proteome</keyword>
<evidence type="ECO:0000313" key="16">
    <source>
        <dbReference type="Proteomes" id="UP000325440"/>
    </source>
</evidence>
<evidence type="ECO:0000256" key="3">
    <source>
        <dbReference type="ARBA" id="ARBA00022443"/>
    </source>
</evidence>
<protein>
    <submittedName>
        <fullName evidence="15">Uncharacterized protein</fullName>
    </submittedName>
</protein>
<dbReference type="Proteomes" id="UP000325440">
    <property type="component" value="Unassembled WGS sequence"/>
</dbReference>
<evidence type="ECO:0000259" key="13">
    <source>
        <dbReference type="PROSITE" id="PS50002"/>
    </source>
</evidence>
<keyword evidence="10" id="KW-0472">Membrane</keyword>
<dbReference type="SUPFAM" id="SSF57889">
    <property type="entry name" value="Cysteine-rich domain"/>
    <property type="match status" value="1"/>
</dbReference>
<dbReference type="PROSITE" id="PS00479">
    <property type="entry name" value="ZF_DAG_PE_1"/>
    <property type="match status" value="1"/>
</dbReference>
<dbReference type="InterPro" id="IPR046349">
    <property type="entry name" value="C1-like_sf"/>
</dbReference>
<keyword evidence="8" id="KW-0863">Zinc-finger</keyword>
<keyword evidence="4" id="KW-1003">Cell membrane</keyword>
<gene>
    <name evidence="15" type="ORF">CINCED_3A012319</name>
</gene>
<dbReference type="GO" id="GO:0003009">
    <property type="term" value="P:skeletal muscle contraction"/>
    <property type="evidence" value="ECO:0007669"/>
    <property type="project" value="TreeGrafter"/>
</dbReference>
<reference evidence="15 16" key="1">
    <citation type="submission" date="2019-08" db="EMBL/GenBank/DDBJ databases">
        <authorList>
            <person name="Alioto T."/>
            <person name="Alioto T."/>
            <person name="Gomez Garrido J."/>
        </authorList>
    </citation>
    <scope>NUCLEOTIDE SEQUENCE [LARGE SCALE GENOMIC DNA]</scope>
</reference>
<feature type="domain" description="Phorbol-ester/DAG-type" evidence="14">
    <location>
        <begin position="61"/>
        <end position="111"/>
    </location>
</feature>
<proteinExistence type="predicted"/>
<dbReference type="InterPro" id="IPR001452">
    <property type="entry name" value="SH3_domain"/>
</dbReference>
<accession>A0A5E4N8Z1</accession>
<feature type="region of interest" description="Disordered" evidence="12">
    <location>
        <begin position="137"/>
        <end position="158"/>
    </location>
</feature>
<feature type="domain" description="SH3" evidence="13">
    <location>
        <begin position="420"/>
        <end position="479"/>
    </location>
</feature>
<dbReference type="GO" id="GO:1903078">
    <property type="term" value="P:positive regulation of protein localization to plasma membrane"/>
    <property type="evidence" value="ECO:0007669"/>
    <property type="project" value="TreeGrafter"/>
</dbReference>
<dbReference type="GO" id="GO:0005737">
    <property type="term" value="C:cytoplasm"/>
    <property type="evidence" value="ECO:0007669"/>
    <property type="project" value="UniProtKB-SubCell"/>
</dbReference>
<keyword evidence="6" id="KW-0479">Metal-binding</keyword>
<dbReference type="GO" id="GO:0008270">
    <property type="term" value="F:zinc ion binding"/>
    <property type="evidence" value="ECO:0007669"/>
    <property type="project" value="UniProtKB-KW"/>
</dbReference>
<keyword evidence="9" id="KW-0862">Zinc</keyword>
<keyword evidence="3 11" id="KW-0728">SH3 domain</keyword>
<dbReference type="Pfam" id="PF00130">
    <property type="entry name" value="C1_1"/>
    <property type="match status" value="1"/>
</dbReference>
<dbReference type="PANTHER" id="PTHR15135:SF7">
    <property type="entry name" value="STAC-LIKE, ISOFORM J"/>
    <property type="match status" value="1"/>
</dbReference>
<name>A0A5E4N8Z1_9HEMI</name>
<keyword evidence="7" id="KW-0677">Repeat</keyword>
<feature type="compositionally biased region" description="Polar residues" evidence="12">
    <location>
        <begin position="259"/>
        <end position="281"/>
    </location>
</feature>
<dbReference type="PROSITE" id="PS50002">
    <property type="entry name" value="SH3"/>
    <property type="match status" value="1"/>
</dbReference>
<dbReference type="CDD" id="cd20817">
    <property type="entry name" value="C1_Stac"/>
    <property type="match status" value="1"/>
</dbReference>
<evidence type="ECO:0000256" key="12">
    <source>
        <dbReference type="SAM" id="MobiDB-lite"/>
    </source>
</evidence>